<evidence type="ECO:0000259" key="2">
    <source>
        <dbReference type="Pfam" id="PF22974"/>
    </source>
</evidence>
<feature type="domain" description="DUF7029" evidence="2">
    <location>
        <begin position="96"/>
        <end position="195"/>
    </location>
</feature>
<dbReference type="Pfam" id="PF22974">
    <property type="entry name" value="DUF7029"/>
    <property type="match status" value="1"/>
</dbReference>
<gene>
    <name evidence="4" type="ORF">ABVK25_007644</name>
</gene>
<evidence type="ECO:0000313" key="5">
    <source>
        <dbReference type="Proteomes" id="UP001590951"/>
    </source>
</evidence>
<proteinExistence type="predicted"/>
<protein>
    <submittedName>
        <fullName evidence="4">Uncharacterized protein</fullName>
    </submittedName>
</protein>
<feature type="compositionally biased region" description="Low complexity" evidence="1">
    <location>
        <begin position="605"/>
        <end position="624"/>
    </location>
</feature>
<sequence length="659" mass="69611">MYRRSFQFLGTLASTWTIYASQHASLALSRHADPTPLRPINIVNYEAALGLQRRDSEDFSDLNLQTQSELIYGSPGDNGQLLLANMTLYAPNGLLMIMMERFEGLTSSVDCKGDDGTMSLTFNSENAFNHALQEWSYINRNDDGQFLLIANLDGCGPADERQPYLISKITEDAATLTTYLAAQPAPWSDVAGTYDLDFGQAIPYQQPQRLKERSIWGDIVNVGKDVLDAATGSTDLSKTVSFPVNVGQQGQRTNIYTDDQGRLKLDCINCFVTGSFEVTGHISVQNFDLQDLTLTASPQGFQAELELEATIKSTDKPDSLQYTKELFSAPVPGAGIAVTGIFKLGATLSYDVGVSSSFSGSATVDFGLQASLPNSAQLIADIQNPDASSATGFGGSSFNPIFDITKESASITLAAFSQPKLAFGIELIEIGNFDVALTIKLPEISVTLTAAYDEAGACSQDAGASKTGVKLESEVDTEVDLQIDASLGSDEESAKPSWTRKLFGISKPLMSQCFPLNIPGLYSNSNATTAPMSTGPAVDSTSSVASTTNTSPAASRSSSPAVPSADKKAAVVQPEPTTSSTSGPPHIPAATPPSTPVDAPPPADSPLAKAVDKAPATTTKPAPVVPTTTLISSMTTSSAESGGGGCRMVKRFGKRMLIC</sequence>
<feature type="compositionally biased region" description="Low complexity" evidence="1">
    <location>
        <begin position="536"/>
        <end position="564"/>
    </location>
</feature>
<dbReference type="InterPro" id="IPR054293">
    <property type="entry name" value="DUF7029"/>
</dbReference>
<reference evidence="4 5" key="1">
    <citation type="submission" date="2024-09" db="EMBL/GenBank/DDBJ databases">
        <title>Rethinking Asexuality: The Enigmatic Case of Functional Sexual Genes in Lepraria (Stereocaulaceae).</title>
        <authorList>
            <person name="Doellman M."/>
            <person name="Sun Y."/>
            <person name="Barcenas-Pena A."/>
            <person name="Lumbsch H.T."/>
            <person name="Grewe F."/>
        </authorList>
    </citation>
    <scope>NUCLEOTIDE SEQUENCE [LARGE SCALE GENOMIC DNA]</scope>
    <source>
        <strain evidence="4 5">Grewe 0041</strain>
    </source>
</reference>
<dbReference type="InterPro" id="IPR055647">
    <property type="entry name" value="DUF7223"/>
</dbReference>
<feature type="compositionally biased region" description="Pro residues" evidence="1">
    <location>
        <begin position="585"/>
        <end position="604"/>
    </location>
</feature>
<name>A0ABR4B4G1_9LECA</name>
<organism evidence="4 5">
    <name type="scientific">Lepraria finkii</name>
    <dbReference type="NCBI Taxonomy" id="1340010"/>
    <lineage>
        <taxon>Eukaryota</taxon>
        <taxon>Fungi</taxon>
        <taxon>Dikarya</taxon>
        <taxon>Ascomycota</taxon>
        <taxon>Pezizomycotina</taxon>
        <taxon>Lecanoromycetes</taxon>
        <taxon>OSLEUM clade</taxon>
        <taxon>Lecanoromycetidae</taxon>
        <taxon>Lecanorales</taxon>
        <taxon>Lecanorineae</taxon>
        <taxon>Stereocaulaceae</taxon>
        <taxon>Lepraria</taxon>
    </lineage>
</organism>
<feature type="domain" description="DUF7223" evidence="3">
    <location>
        <begin position="261"/>
        <end position="515"/>
    </location>
</feature>
<comment type="caution">
    <text evidence="4">The sequence shown here is derived from an EMBL/GenBank/DDBJ whole genome shotgun (WGS) entry which is preliminary data.</text>
</comment>
<dbReference type="Proteomes" id="UP001590951">
    <property type="component" value="Unassembled WGS sequence"/>
</dbReference>
<feature type="region of interest" description="Disordered" evidence="1">
    <location>
        <begin position="531"/>
        <end position="624"/>
    </location>
</feature>
<dbReference type="EMBL" id="JBHFEH010000029">
    <property type="protein sequence ID" value="KAL2052202.1"/>
    <property type="molecule type" value="Genomic_DNA"/>
</dbReference>
<evidence type="ECO:0000256" key="1">
    <source>
        <dbReference type="SAM" id="MobiDB-lite"/>
    </source>
</evidence>
<keyword evidence="5" id="KW-1185">Reference proteome</keyword>
<dbReference type="Pfam" id="PF23865">
    <property type="entry name" value="DUF7223"/>
    <property type="match status" value="1"/>
</dbReference>
<evidence type="ECO:0000313" key="4">
    <source>
        <dbReference type="EMBL" id="KAL2052202.1"/>
    </source>
</evidence>
<evidence type="ECO:0000259" key="3">
    <source>
        <dbReference type="Pfam" id="PF23865"/>
    </source>
</evidence>
<accession>A0ABR4B4G1</accession>